<evidence type="ECO:0000313" key="2">
    <source>
        <dbReference type="EMBL" id="KAF2002998.1"/>
    </source>
</evidence>
<proteinExistence type="predicted"/>
<protein>
    <submittedName>
        <fullName evidence="2">Uncharacterized protein</fullName>
    </submittedName>
</protein>
<dbReference type="AlphaFoldDB" id="A0A6A5WPM5"/>
<dbReference type="Proteomes" id="UP000799779">
    <property type="component" value="Unassembled WGS sequence"/>
</dbReference>
<feature type="compositionally biased region" description="Polar residues" evidence="1">
    <location>
        <begin position="27"/>
        <end position="37"/>
    </location>
</feature>
<evidence type="ECO:0000256" key="1">
    <source>
        <dbReference type="SAM" id="MobiDB-lite"/>
    </source>
</evidence>
<feature type="region of interest" description="Disordered" evidence="1">
    <location>
        <begin position="494"/>
        <end position="535"/>
    </location>
</feature>
<keyword evidence="3" id="KW-1185">Reference proteome</keyword>
<feature type="region of interest" description="Disordered" evidence="1">
    <location>
        <begin position="140"/>
        <end position="171"/>
    </location>
</feature>
<sequence>MKSRDQKKYPAKKPRRLFCGLGRRSPSPDTRPSNAPPQNAIPVSTLPVTQQPSDHGNGRPPASVAVLPPRQTATLHSPVGGRLSQGAQPQGPQTRGDPSQVPSLEATPLQTPASQTRPSQVLPLQPPILLGWPSDIPPLQATRPILLPPPKQTRPVTAEPPRPKTPKPSPLFFPKFMNLPREIRDLIWLQKLRDLNPPASLPICQIPKALPAFCFISRQVFYETMPLFLQLCSIELGNRDHARKLFQFLNHVPNGEAYRGVRSLAFQNCWAWTSASGLPILREVLSSCNCVQHIMLVVTQKFLYEPVYYNPPGAKSPPPNRSEHRKRYIRMHLLADLDRLFLHDSTRLRTIRLRGSIKYDALQLSTLPTKMPAKRWLGYLETSGTIPAPTDALLDMKFADWREFIKSTGGECSQWMEQLMRQAPKKTCDAKRFTGSFSYSPSASTSPAPASSVDESSAYIPLFFASTPRRAGTTIYESSDYYAPSGFESGSYEWSGYEGPRSPDRPSGFWSSGAKSPGYRSSISNSRPGFIGPGL</sequence>
<reference evidence="2" key="1">
    <citation type="journal article" date="2020" name="Stud. Mycol.">
        <title>101 Dothideomycetes genomes: a test case for predicting lifestyles and emergence of pathogens.</title>
        <authorList>
            <person name="Haridas S."/>
            <person name="Albert R."/>
            <person name="Binder M."/>
            <person name="Bloem J."/>
            <person name="Labutti K."/>
            <person name="Salamov A."/>
            <person name="Andreopoulos B."/>
            <person name="Baker S."/>
            <person name="Barry K."/>
            <person name="Bills G."/>
            <person name="Bluhm B."/>
            <person name="Cannon C."/>
            <person name="Castanera R."/>
            <person name="Culley D."/>
            <person name="Daum C."/>
            <person name="Ezra D."/>
            <person name="Gonzalez J."/>
            <person name="Henrissat B."/>
            <person name="Kuo A."/>
            <person name="Liang C."/>
            <person name="Lipzen A."/>
            <person name="Lutzoni F."/>
            <person name="Magnuson J."/>
            <person name="Mondo S."/>
            <person name="Nolan M."/>
            <person name="Ohm R."/>
            <person name="Pangilinan J."/>
            <person name="Park H.-J."/>
            <person name="Ramirez L."/>
            <person name="Alfaro M."/>
            <person name="Sun H."/>
            <person name="Tritt A."/>
            <person name="Yoshinaga Y."/>
            <person name="Zwiers L.-H."/>
            <person name="Turgeon B."/>
            <person name="Goodwin S."/>
            <person name="Spatafora J."/>
            <person name="Crous P."/>
            <person name="Grigoriev I."/>
        </authorList>
    </citation>
    <scope>NUCLEOTIDE SEQUENCE</scope>
    <source>
        <strain evidence="2">CBS 123094</strain>
    </source>
</reference>
<feature type="compositionally biased region" description="Polar residues" evidence="1">
    <location>
        <begin position="85"/>
        <end position="119"/>
    </location>
</feature>
<dbReference type="EMBL" id="ML977574">
    <property type="protein sequence ID" value="KAF2002998.1"/>
    <property type="molecule type" value="Genomic_DNA"/>
</dbReference>
<organism evidence="2 3">
    <name type="scientific">Amniculicola lignicola CBS 123094</name>
    <dbReference type="NCBI Taxonomy" id="1392246"/>
    <lineage>
        <taxon>Eukaryota</taxon>
        <taxon>Fungi</taxon>
        <taxon>Dikarya</taxon>
        <taxon>Ascomycota</taxon>
        <taxon>Pezizomycotina</taxon>
        <taxon>Dothideomycetes</taxon>
        <taxon>Pleosporomycetidae</taxon>
        <taxon>Pleosporales</taxon>
        <taxon>Amniculicolaceae</taxon>
        <taxon>Amniculicola</taxon>
    </lineage>
</organism>
<accession>A0A6A5WPM5</accession>
<evidence type="ECO:0000313" key="3">
    <source>
        <dbReference type="Proteomes" id="UP000799779"/>
    </source>
</evidence>
<gene>
    <name evidence="2" type="ORF">P154DRAFT_108536</name>
</gene>
<feature type="compositionally biased region" description="Polar residues" evidence="1">
    <location>
        <begin position="509"/>
        <end position="527"/>
    </location>
</feature>
<name>A0A6A5WPM5_9PLEO</name>
<feature type="region of interest" description="Disordered" evidence="1">
    <location>
        <begin position="1"/>
        <end position="120"/>
    </location>
</feature>